<dbReference type="SUPFAM" id="SSF54534">
    <property type="entry name" value="FKBP-like"/>
    <property type="match status" value="1"/>
</dbReference>
<evidence type="ECO:0000256" key="8">
    <source>
        <dbReference type="ARBA" id="ARBA00038408"/>
    </source>
</evidence>
<comment type="subcellular location">
    <subcellularLocation>
        <location evidence="1">Cell inner membrane</location>
        <topology evidence="1">Single-pass type II membrane protein</topology>
        <orientation evidence="1">Periplasmic side</orientation>
    </subcellularLocation>
</comment>
<comment type="similarity">
    <text evidence="8">Belongs to the PpiD chaperone family.</text>
</comment>
<evidence type="ECO:0000256" key="1">
    <source>
        <dbReference type="ARBA" id="ARBA00004382"/>
    </source>
</evidence>
<protein>
    <recommendedName>
        <fullName evidence="9">Periplasmic chaperone PpiD</fullName>
    </recommendedName>
    <alternativeName>
        <fullName evidence="10">Periplasmic folding chaperone</fullName>
    </alternativeName>
</protein>
<keyword evidence="4 11" id="KW-0812">Transmembrane</keyword>
<evidence type="ECO:0000256" key="5">
    <source>
        <dbReference type="ARBA" id="ARBA00022989"/>
    </source>
</evidence>
<feature type="transmembrane region" description="Helical" evidence="11">
    <location>
        <begin position="12"/>
        <end position="33"/>
    </location>
</feature>
<proteinExistence type="inferred from homology"/>
<dbReference type="PANTHER" id="PTHR47529:SF1">
    <property type="entry name" value="PERIPLASMIC CHAPERONE PPID"/>
    <property type="match status" value="1"/>
</dbReference>
<keyword evidence="5 11" id="KW-1133">Transmembrane helix</keyword>
<dbReference type="PANTHER" id="PTHR47529">
    <property type="entry name" value="PEPTIDYL-PROLYL CIS-TRANS ISOMERASE D"/>
    <property type="match status" value="1"/>
</dbReference>
<dbReference type="InterPro" id="IPR052029">
    <property type="entry name" value="PpiD_chaperone"/>
</dbReference>
<dbReference type="InterPro" id="IPR027304">
    <property type="entry name" value="Trigger_fact/SurA_dom_sf"/>
</dbReference>
<reference evidence="13" key="1">
    <citation type="submission" date="2018-05" db="EMBL/GenBank/DDBJ databases">
        <authorList>
            <person name="Lanie J.A."/>
            <person name="Ng W.-L."/>
            <person name="Kazmierczak K.M."/>
            <person name="Andrzejewski T.M."/>
            <person name="Davidsen T.M."/>
            <person name="Wayne K.J."/>
            <person name="Tettelin H."/>
            <person name="Glass J.I."/>
            <person name="Rusch D."/>
            <person name="Podicherti R."/>
            <person name="Tsui H.-C.T."/>
            <person name="Winkler M.E."/>
        </authorList>
    </citation>
    <scope>NUCLEOTIDE SEQUENCE</scope>
</reference>
<dbReference type="GO" id="GO:0003755">
    <property type="term" value="F:peptidyl-prolyl cis-trans isomerase activity"/>
    <property type="evidence" value="ECO:0007669"/>
    <property type="project" value="InterPro"/>
</dbReference>
<dbReference type="EMBL" id="UINC01001144">
    <property type="protein sequence ID" value="SUZ72119.1"/>
    <property type="molecule type" value="Genomic_DNA"/>
</dbReference>
<dbReference type="Pfam" id="PF00639">
    <property type="entry name" value="Rotamase"/>
    <property type="match status" value="1"/>
</dbReference>
<evidence type="ECO:0000256" key="2">
    <source>
        <dbReference type="ARBA" id="ARBA00022475"/>
    </source>
</evidence>
<dbReference type="AlphaFoldDB" id="A0A381Q1F7"/>
<dbReference type="Gene3D" id="1.10.4030.10">
    <property type="entry name" value="Porin chaperone SurA, peptide-binding domain"/>
    <property type="match status" value="1"/>
</dbReference>
<dbReference type="Pfam" id="PF13624">
    <property type="entry name" value="SurA_N_3"/>
    <property type="match status" value="1"/>
</dbReference>
<evidence type="ECO:0000313" key="13">
    <source>
        <dbReference type="EMBL" id="SUZ72119.1"/>
    </source>
</evidence>
<organism evidence="13">
    <name type="scientific">marine metagenome</name>
    <dbReference type="NCBI Taxonomy" id="408172"/>
    <lineage>
        <taxon>unclassified sequences</taxon>
        <taxon>metagenomes</taxon>
        <taxon>ecological metagenomes</taxon>
    </lineage>
</organism>
<keyword evidence="3" id="KW-0997">Cell inner membrane</keyword>
<evidence type="ECO:0000256" key="10">
    <source>
        <dbReference type="ARBA" id="ARBA00042775"/>
    </source>
</evidence>
<dbReference type="GO" id="GO:0005886">
    <property type="term" value="C:plasma membrane"/>
    <property type="evidence" value="ECO:0007669"/>
    <property type="project" value="UniProtKB-SubCell"/>
</dbReference>
<evidence type="ECO:0000256" key="4">
    <source>
        <dbReference type="ARBA" id="ARBA00022692"/>
    </source>
</evidence>
<dbReference type="InterPro" id="IPR046357">
    <property type="entry name" value="PPIase_dom_sf"/>
</dbReference>
<sequence>MLSIIREHADSWMIKAILWLIIFAFVGTIFYSWGMGGSASSGGGVIATVNGQKILQAEYERNFNNLVDFYRQQFRNQFSNDMIKKLDLKNQTLQALIQKKILLIEANKQNIRVSDEEVISHIKKLPSFQNDKKFSEPAYRNYIKIQRLTPGEFEESQREILLLEKLEKLFRTHSKATKSEILKEFSNQEDKVKLEYVRFASDHFTSETKITDQTLKDFFQANKTQFEIPPQIRVKYVKIESKDYESQIEPRDEDIEDHYQTKIADFQVKKKYKASHILINLKPSEIEGDLSEEEKRKQADKKAKLKSNELLERLNKGADFGEIAKKHSDDPASGINGGSLGEFPKGTMVSAFEKALDNLKPGEISKPILSRFGYHIIKLESVEEKRLKPLDEVKDEIIQSLKEIKARQRVKRIIKRIHMAAQQDGNLDKAADGHRLKTTETTFFSKKNHNIPEIGDQPEFFKTAFILEKNKVGEPIITPEVSYILKVIEEKPKYIPELRKVQEKVKDALIESNNKTATLKKFKELKESLKGNKELEKIVKRYGLSIRNTPFFSKSESIPGIGNIEQIKENSFAMKIGEFGSAQVRERFYLYKLVDIEKSGTPDPEQTKQITDKIKTEKTRQAFQEWIDNLKAGAEILVDKTLL</sequence>
<evidence type="ECO:0000256" key="9">
    <source>
        <dbReference type="ARBA" id="ARBA00040743"/>
    </source>
</evidence>
<keyword evidence="6 11" id="KW-0472">Membrane</keyword>
<evidence type="ECO:0000256" key="11">
    <source>
        <dbReference type="SAM" id="Phobius"/>
    </source>
</evidence>
<dbReference type="Gene3D" id="3.10.50.40">
    <property type="match status" value="2"/>
</dbReference>
<evidence type="ECO:0000256" key="7">
    <source>
        <dbReference type="ARBA" id="ARBA00023186"/>
    </source>
</evidence>
<keyword evidence="7" id="KW-0143">Chaperone</keyword>
<evidence type="ECO:0000256" key="3">
    <source>
        <dbReference type="ARBA" id="ARBA00022519"/>
    </source>
</evidence>
<name>A0A381Q1F7_9ZZZZ</name>
<dbReference type="InterPro" id="IPR000297">
    <property type="entry name" value="PPIase_PpiC"/>
</dbReference>
<evidence type="ECO:0000259" key="12">
    <source>
        <dbReference type="PROSITE" id="PS50198"/>
    </source>
</evidence>
<accession>A0A381Q1F7</accession>
<dbReference type="PROSITE" id="PS50198">
    <property type="entry name" value="PPIC_PPIASE_2"/>
    <property type="match status" value="1"/>
</dbReference>
<gene>
    <name evidence="13" type="ORF">METZ01_LOCUS24973</name>
</gene>
<feature type="domain" description="PpiC" evidence="12">
    <location>
        <begin position="269"/>
        <end position="381"/>
    </location>
</feature>
<dbReference type="SUPFAM" id="SSF109998">
    <property type="entry name" value="Triger factor/SurA peptide-binding domain-like"/>
    <property type="match status" value="1"/>
</dbReference>
<evidence type="ECO:0000256" key="6">
    <source>
        <dbReference type="ARBA" id="ARBA00023136"/>
    </source>
</evidence>
<keyword evidence="2" id="KW-1003">Cell membrane</keyword>